<name>A0A2Z7AUI6_9LAMI</name>
<sequence>MLAGITRLLERQAERPGKSLEEDVAERFGKQGPKEFAGLNLSRTVRPSRTFLGNLDGLQKCSDTTCWDRTTGVVRDFCHYSRGALTQSKHEPLRKTVKKIRCNRGTRLQKRSDTTCWDRTTGVVRDFCHYSRGALTQSKHEPPLLFSKQTYDSFPNTIPALTSELTNDICFNVSDVFRANGTVHY</sequence>
<dbReference type="Proteomes" id="UP000250235">
    <property type="component" value="Unassembled WGS sequence"/>
</dbReference>
<proteinExistence type="predicted"/>
<dbReference type="AlphaFoldDB" id="A0A2Z7AUI6"/>
<dbReference type="EMBL" id="KV012619">
    <property type="protein sequence ID" value="KZV24540.1"/>
    <property type="molecule type" value="Genomic_DNA"/>
</dbReference>
<protein>
    <submittedName>
        <fullName evidence="1">Uncharacterized protein</fullName>
    </submittedName>
</protein>
<gene>
    <name evidence="1" type="ORF">F511_40992</name>
</gene>
<accession>A0A2Z7AUI6</accession>
<evidence type="ECO:0000313" key="2">
    <source>
        <dbReference type="Proteomes" id="UP000250235"/>
    </source>
</evidence>
<reference evidence="1 2" key="1">
    <citation type="journal article" date="2015" name="Proc. Natl. Acad. Sci. U.S.A.">
        <title>The resurrection genome of Boea hygrometrica: A blueprint for survival of dehydration.</title>
        <authorList>
            <person name="Xiao L."/>
            <person name="Yang G."/>
            <person name="Zhang L."/>
            <person name="Yang X."/>
            <person name="Zhao S."/>
            <person name="Ji Z."/>
            <person name="Zhou Q."/>
            <person name="Hu M."/>
            <person name="Wang Y."/>
            <person name="Chen M."/>
            <person name="Xu Y."/>
            <person name="Jin H."/>
            <person name="Xiao X."/>
            <person name="Hu G."/>
            <person name="Bao F."/>
            <person name="Hu Y."/>
            <person name="Wan P."/>
            <person name="Li L."/>
            <person name="Deng X."/>
            <person name="Kuang T."/>
            <person name="Xiang C."/>
            <person name="Zhu J.K."/>
            <person name="Oliver M.J."/>
            <person name="He Y."/>
        </authorList>
    </citation>
    <scope>NUCLEOTIDE SEQUENCE [LARGE SCALE GENOMIC DNA]</scope>
    <source>
        <strain evidence="2">cv. XS01</strain>
    </source>
</reference>
<organism evidence="1 2">
    <name type="scientific">Dorcoceras hygrometricum</name>
    <dbReference type="NCBI Taxonomy" id="472368"/>
    <lineage>
        <taxon>Eukaryota</taxon>
        <taxon>Viridiplantae</taxon>
        <taxon>Streptophyta</taxon>
        <taxon>Embryophyta</taxon>
        <taxon>Tracheophyta</taxon>
        <taxon>Spermatophyta</taxon>
        <taxon>Magnoliopsida</taxon>
        <taxon>eudicotyledons</taxon>
        <taxon>Gunneridae</taxon>
        <taxon>Pentapetalae</taxon>
        <taxon>asterids</taxon>
        <taxon>lamiids</taxon>
        <taxon>Lamiales</taxon>
        <taxon>Gesneriaceae</taxon>
        <taxon>Didymocarpoideae</taxon>
        <taxon>Trichosporeae</taxon>
        <taxon>Loxocarpinae</taxon>
        <taxon>Dorcoceras</taxon>
    </lineage>
</organism>
<evidence type="ECO:0000313" key="1">
    <source>
        <dbReference type="EMBL" id="KZV24540.1"/>
    </source>
</evidence>
<keyword evidence="2" id="KW-1185">Reference proteome</keyword>
<dbReference type="OrthoDB" id="913731at2759"/>